<keyword evidence="6" id="KW-0378">Hydrolase</keyword>
<evidence type="ECO:0000256" key="11">
    <source>
        <dbReference type="ARBA" id="ARBA00093666"/>
    </source>
</evidence>
<comment type="cofactor">
    <cofactor evidence="1">
        <name>Zn(2+)</name>
        <dbReference type="ChEBI" id="CHEBI:29105"/>
    </cofactor>
</comment>
<dbReference type="InterPro" id="IPR009045">
    <property type="entry name" value="Zn_M74/Hedgehog-like"/>
</dbReference>
<evidence type="ECO:0000256" key="2">
    <source>
        <dbReference type="ARBA" id="ARBA00004776"/>
    </source>
</evidence>
<comment type="pathway">
    <text evidence="2">Cell wall biogenesis; cell wall polysaccharide biosynthesis.</text>
</comment>
<dbReference type="PANTHER" id="PTHR37425:SF1">
    <property type="entry name" value="OUTER MEMBRANE PROTEIN"/>
    <property type="match status" value="1"/>
</dbReference>
<reference evidence="12 13" key="1">
    <citation type="submission" date="2020-05" db="EMBL/GenBank/DDBJ databases">
        <title>Horizontal transmission and recombination maintain forever young bacterial symbiont genomes.</title>
        <authorList>
            <person name="Russell S.L."/>
            <person name="Pepper-Tunick E."/>
            <person name="Svedberg J."/>
            <person name="Byrne A."/>
            <person name="Ruelas Castillo J."/>
            <person name="Vollmers C."/>
            <person name="Beinart R.A."/>
            <person name="Corbett-Detig R."/>
        </authorList>
    </citation>
    <scope>NUCLEOTIDE SEQUENCE [LARGE SCALE GENOMIC DNA]</scope>
    <source>
        <strain evidence="12">4727-3</strain>
    </source>
</reference>
<dbReference type="InterPro" id="IPR010275">
    <property type="entry name" value="MepK"/>
</dbReference>
<evidence type="ECO:0000256" key="8">
    <source>
        <dbReference type="ARBA" id="ARBA00023049"/>
    </source>
</evidence>
<evidence type="ECO:0000256" key="4">
    <source>
        <dbReference type="ARBA" id="ARBA00022723"/>
    </source>
</evidence>
<dbReference type="PANTHER" id="PTHR37425">
    <property type="match status" value="1"/>
</dbReference>
<dbReference type="SUPFAM" id="SSF55166">
    <property type="entry name" value="Hedgehog/DD-peptidase"/>
    <property type="match status" value="1"/>
</dbReference>
<keyword evidence="3" id="KW-0645">Protease</keyword>
<dbReference type="AlphaFoldDB" id="A0A7Z0SE79"/>
<evidence type="ECO:0000256" key="7">
    <source>
        <dbReference type="ARBA" id="ARBA00022833"/>
    </source>
</evidence>
<dbReference type="EMBL" id="JACCHS010000170">
    <property type="protein sequence ID" value="NYT47529.1"/>
    <property type="molecule type" value="Genomic_DNA"/>
</dbReference>
<dbReference type="GO" id="GO:0008237">
    <property type="term" value="F:metallopeptidase activity"/>
    <property type="evidence" value="ECO:0007669"/>
    <property type="project" value="UniProtKB-KW"/>
</dbReference>
<keyword evidence="5" id="KW-0732">Signal</keyword>
<evidence type="ECO:0000313" key="12">
    <source>
        <dbReference type="EMBL" id="NYT47529.1"/>
    </source>
</evidence>
<proteinExistence type="inferred from homology"/>
<dbReference type="GO" id="GO:0046872">
    <property type="term" value="F:metal ion binding"/>
    <property type="evidence" value="ECO:0007669"/>
    <property type="project" value="UniProtKB-KW"/>
</dbReference>
<evidence type="ECO:0000256" key="1">
    <source>
        <dbReference type="ARBA" id="ARBA00001947"/>
    </source>
</evidence>
<evidence type="ECO:0000256" key="10">
    <source>
        <dbReference type="ARBA" id="ARBA00093448"/>
    </source>
</evidence>
<keyword evidence="9" id="KW-0961">Cell wall biogenesis/degradation</keyword>
<protein>
    <recommendedName>
        <fullName evidence="11">Murein endopeptidase K</fullName>
    </recommendedName>
</protein>
<dbReference type="Pfam" id="PF05951">
    <property type="entry name" value="Peptidase_M15_2"/>
    <property type="match status" value="1"/>
</dbReference>
<dbReference type="GO" id="GO:0006508">
    <property type="term" value="P:proteolysis"/>
    <property type="evidence" value="ECO:0007669"/>
    <property type="project" value="UniProtKB-KW"/>
</dbReference>
<dbReference type="Proteomes" id="UP000537890">
    <property type="component" value="Unassembled WGS sequence"/>
</dbReference>
<comment type="similarity">
    <text evidence="10">Belongs to the peptidase M15 family.</text>
</comment>
<evidence type="ECO:0000256" key="3">
    <source>
        <dbReference type="ARBA" id="ARBA00022670"/>
    </source>
</evidence>
<keyword evidence="8" id="KW-0482">Metalloprotease</keyword>
<gene>
    <name evidence="12" type="ORF">H0A75_08140</name>
</gene>
<evidence type="ECO:0000256" key="9">
    <source>
        <dbReference type="ARBA" id="ARBA00023316"/>
    </source>
</evidence>
<keyword evidence="7" id="KW-0862">Zinc</keyword>
<comment type="caution">
    <text evidence="12">The sequence shown here is derived from an EMBL/GenBank/DDBJ whole genome shotgun (WGS) entry which is preliminary data.</text>
</comment>
<sequence length="94" mass="10671">MYWGLNSLFQVISWISFAKTNTTLHLRKVQVLLLKESLHMRGKAIDICIGNCCCQGDIQKAAMSLARGGVGYYPRSNFVHIILARIFLIPYLCH</sequence>
<dbReference type="GO" id="GO:0071555">
    <property type="term" value="P:cell wall organization"/>
    <property type="evidence" value="ECO:0007669"/>
    <property type="project" value="UniProtKB-KW"/>
</dbReference>
<evidence type="ECO:0000256" key="5">
    <source>
        <dbReference type="ARBA" id="ARBA00022729"/>
    </source>
</evidence>
<accession>A0A7Z0SE79</accession>
<evidence type="ECO:0000256" key="6">
    <source>
        <dbReference type="ARBA" id="ARBA00022801"/>
    </source>
</evidence>
<organism evidence="12 13">
    <name type="scientific">Candidatus Methanofishera endochildressiae</name>
    <dbReference type="NCBI Taxonomy" id="2738884"/>
    <lineage>
        <taxon>Bacteria</taxon>
        <taxon>Pseudomonadati</taxon>
        <taxon>Pseudomonadota</taxon>
        <taxon>Gammaproteobacteria</taxon>
        <taxon>Candidatus Methanofishera</taxon>
    </lineage>
</organism>
<dbReference type="Gene3D" id="3.30.1380.10">
    <property type="match status" value="1"/>
</dbReference>
<name>A0A7Z0SE79_9GAMM</name>
<keyword evidence="4" id="KW-0479">Metal-binding</keyword>
<evidence type="ECO:0000313" key="13">
    <source>
        <dbReference type="Proteomes" id="UP000537890"/>
    </source>
</evidence>